<organism evidence="1 2">
    <name type="scientific">Vitis vinifera</name>
    <name type="common">Grape</name>
    <dbReference type="NCBI Taxonomy" id="29760"/>
    <lineage>
        <taxon>Eukaryota</taxon>
        <taxon>Viridiplantae</taxon>
        <taxon>Streptophyta</taxon>
        <taxon>Embryophyta</taxon>
        <taxon>Tracheophyta</taxon>
        <taxon>Spermatophyta</taxon>
        <taxon>Magnoliopsida</taxon>
        <taxon>eudicotyledons</taxon>
        <taxon>Gunneridae</taxon>
        <taxon>Pentapetalae</taxon>
        <taxon>rosids</taxon>
        <taxon>Vitales</taxon>
        <taxon>Vitaceae</taxon>
        <taxon>Viteae</taxon>
        <taxon>Vitis</taxon>
    </lineage>
</organism>
<name>A0A438GB97_VITVI</name>
<sequence length="191" mass="21822">MVTQSSGLYKPKLFLSNLVGPQVKPSTYNQAIKHAKWQQAMQVEYYVLIKNKTWHLVPSLAHWKLDVQNAFLHDNLTEEVFMMQPPSFVHLKFPNHVYTHSDSISQLILSLGHHFAIKDLGPLHYFLGIEVHCFASSLHLNQHNPDDHQSTSDYYMFMGSNLIPWTSTKQKVVSGSTAESKYKVVANSVVE</sequence>
<reference evidence="1 2" key="1">
    <citation type="journal article" date="2018" name="PLoS Genet.">
        <title>Population sequencing reveals clonal diversity and ancestral inbreeding in the grapevine cultivar Chardonnay.</title>
        <authorList>
            <person name="Roach M.J."/>
            <person name="Johnson D.L."/>
            <person name="Bohlmann J."/>
            <person name="van Vuuren H.J."/>
            <person name="Jones S.J."/>
            <person name="Pretorius I.S."/>
            <person name="Schmidt S.A."/>
            <person name="Borneman A.R."/>
        </authorList>
    </citation>
    <scope>NUCLEOTIDE SEQUENCE [LARGE SCALE GENOMIC DNA]</scope>
    <source>
        <strain evidence="2">cv. Chardonnay</strain>
        <tissue evidence="1">Leaf</tissue>
    </source>
</reference>
<comment type="caution">
    <text evidence="1">The sequence shown here is derived from an EMBL/GenBank/DDBJ whole genome shotgun (WGS) entry which is preliminary data.</text>
</comment>
<evidence type="ECO:0008006" key="3">
    <source>
        <dbReference type="Google" id="ProtNLM"/>
    </source>
</evidence>
<dbReference type="EMBL" id="QGNW01000496">
    <property type="protein sequence ID" value="RVW69456.1"/>
    <property type="molecule type" value="Genomic_DNA"/>
</dbReference>
<gene>
    <name evidence="1" type="ORF">CK203_054507</name>
</gene>
<evidence type="ECO:0000313" key="1">
    <source>
        <dbReference type="EMBL" id="RVW69456.1"/>
    </source>
</evidence>
<dbReference type="Proteomes" id="UP000288805">
    <property type="component" value="Unassembled WGS sequence"/>
</dbReference>
<protein>
    <recommendedName>
        <fullName evidence="3">Retrovirus-related Pol polyprotein from transposon RE1</fullName>
    </recommendedName>
</protein>
<dbReference type="AlphaFoldDB" id="A0A438GB97"/>
<evidence type="ECO:0000313" key="2">
    <source>
        <dbReference type="Proteomes" id="UP000288805"/>
    </source>
</evidence>
<accession>A0A438GB97</accession>
<proteinExistence type="predicted"/>